<dbReference type="EMBL" id="SMTK01000002">
    <property type="protein sequence ID" value="TDK26538.1"/>
    <property type="molecule type" value="Genomic_DNA"/>
</dbReference>
<proteinExistence type="predicted"/>
<organism evidence="1 2">
    <name type="scientific">Arthrobacter crusticola</name>
    <dbReference type="NCBI Taxonomy" id="2547960"/>
    <lineage>
        <taxon>Bacteria</taxon>
        <taxon>Bacillati</taxon>
        <taxon>Actinomycetota</taxon>
        <taxon>Actinomycetes</taxon>
        <taxon>Micrococcales</taxon>
        <taxon>Micrococcaceae</taxon>
        <taxon>Arthrobacter</taxon>
    </lineage>
</organism>
<dbReference type="RefSeq" id="WP_133402898.1">
    <property type="nucleotide sequence ID" value="NZ_SMTK01000002.1"/>
</dbReference>
<gene>
    <name evidence="1" type="ORF">E2F48_04935</name>
</gene>
<dbReference type="AlphaFoldDB" id="A0A4R5TZ62"/>
<keyword evidence="2" id="KW-1185">Reference proteome</keyword>
<name>A0A4R5TZ62_9MICC</name>
<evidence type="ECO:0000313" key="1">
    <source>
        <dbReference type="EMBL" id="TDK26538.1"/>
    </source>
</evidence>
<evidence type="ECO:0000313" key="2">
    <source>
        <dbReference type="Proteomes" id="UP000295411"/>
    </source>
</evidence>
<dbReference type="Proteomes" id="UP000295411">
    <property type="component" value="Unassembled WGS sequence"/>
</dbReference>
<reference evidence="1 2" key="1">
    <citation type="submission" date="2019-03" db="EMBL/GenBank/DDBJ databases">
        <title>Arthrobacter sp. nov., an bacterium isolated from biocrust in Mu Us Desert.</title>
        <authorList>
            <person name="Lixiong L."/>
        </authorList>
    </citation>
    <scope>NUCLEOTIDE SEQUENCE [LARGE SCALE GENOMIC DNA]</scope>
    <source>
        <strain evidence="1 2">SLN-3</strain>
    </source>
</reference>
<sequence>MAERAGMREISPTDSVSFTEQLSGWLELPFRQAAVRLVLRASMPGWEAFRTDPHHRLDVEGTIDVDGFATARPVTGTLALFPDDAGAAVEYSLSFSSDDHVDLQLRGAKAQRPGTPRALWYDFTTTRFELTAPDGTALRGLLRTPTPQALRCLASIRATAASVPLRLGALGRFGVHFTAGAVKGLLPDRRVTRR</sequence>
<protein>
    <recommendedName>
        <fullName evidence="3">DUF4166 domain-containing protein</fullName>
    </recommendedName>
</protein>
<comment type="caution">
    <text evidence="1">The sequence shown here is derived from an EMBL/GenBank/DDBJ whole genome shotgun (WGS) entry which is preliminary data.</text>
</comment>
<evidence type="ECO:0008006" key="3">
    <source>
        <dbReference type="Google" id="ProtNLM"/>
    </source>
</evidence>
<accession>A0A4R5TZ62</accession>
<dbReference type="OrthoDB" id="517968at2"/>